<dbReference type="RefSeq" id="WP_169231210.1">
    <property type="nucleotide sequence ID" value="NZ_JABBGF010000002.1"/>
</dbReference>
<evidence type="ECO:0000313" key="2">
    <source>
        <dbReference type="Proteomes" id="UP000552615"/>
    </source>
</evidence>
<accession>A0A7Y0A6Z6</accession>
<protein>
    <recommendedName>
        <fullName evidence="3">Guanylate cyclase domain-containing protein</fullName>
    </recommendedName>
</protein>
<organism evidence="1 2">
    <name type="scientific">Chryseobacterium cheonjiense</name>
    <dbReference type="NCBI Taxonomy" id="2728845"/>
    <lineage>
        <taxon>Bacteria</taxon>
        <taxon>Pseudomonadati</taxon>
        <taxon>Bacteroidota</taxon>
        <taxon>Flavobacteriia</taxon>
        <taxon>Flavobacteriales</taxon>
        <taxon>Weeksellaceae</taxon>
        <taxon>Chryseobacterium group</taxon>
        <taxon>Chryseobacterium</taxon>
    </lineage>
</organism>
<proteinExistence type="predicted"/>
<dbReference type="Proteomes" id="UP000552615">
    <property type="component" value="Unassembled WGS sequence"/>
</dbReference>
<gene>
    <name evidence="1" type="ORF">HHL20_10710</name>
</gene>
<dbReference type="AlphaFoldDB" id="A0A7Y0A6Z6"/>
<keyword evidence="2" id="KW-1185">Reference proteome</keyword>
<sequence length="262" mass="30300">MATITLNFLSKAHTDLLNSIKGYTDTEEWLVTNKRFVAFFDILGFKDLVLRNTHETIFEKLNEISNLKDGLNPNIIDKEFSNDGIKPLEVVTFSDSIVIFSKNNTVESFKIFIQSVNWFFSQIIEKEIPIKGAIAYGDISIDSVKQIFFGQPLIDAFLLQEDVDYFGVVAHNSIDAFIQEYNLFQDIEEYVFEIQTPLKSGKITHLNLRYFPFLIYDEVDKMNLYLEKFKVSMSGRPRKYLENTISLYGQYVQRLNISVSGT</sequence>
<evidence type="ECO:0008006" key="3">
    <source>
        <dbReference type="Google" id="ProtNLM"/>
    </source>
</evidence>
<comment type="caution">
    <text evidence="1">The sequence shown here is derived from an EMBL/GenBank/DDBJ whole genome shotgun (WGS) entry which is preliminary data.</text>
</comment>
<name>A0A7Y0A6Z6_9FLAO</name>
<evidence type="ECO:0000313" key="1">
    <source>
        <dbReference type="EMBL" id="NML57814.1"/>
    </source>
</evidence>
<reference evidence="1 2" key="1">
    <citation type="submission" date="2020-04" db="EMBL/GenBank/DDBJ databases">
        <title>Chryseobacterium sp. RJ-7-14 sp. nov., isolated from Jeju soil.</title>
        <authorList>
            <person name="Dahal R.H."/>
            <person name="Chaudhary D.K."/>
        </authorList>
    </citation>
    <scope>NUCLEOTIDE SEQUENCE [LARGE SCALE GENOMIC DNA]</scope>
    <source>
        <strain evidence="1 2">RJ-7-14</strain>
    </source>
</reference>
<dbReference type="EMBL" id="JABBGF010000002">
    <property type="protein sequence ID" value="NML57814.1"/>
    <property type="molecule type" value="Genomic_DNA"/>
</dbReference>